<evidence type="ECO:0000313" key="2">
    <source>
        <dbReference type="Proteomes" id="UP001597402"/>
    </source>
</evidence>
<gene>
    <name evidence="1" type="ORF">ACFSHS_03460</name>
</gene>
<keyword evidence="2" id="KW-1185">Reference proteome</keyword>
<sequence length="163" mass="16175">MDLPQPLATAIRHTVDGYARMAKADGDPRPIGQLRAGVLGDLVLRPWDASRPPFTAHLTVWASLDTLAAGAAGHEACAVGHGLPHARPDPADRAAAGTAAPCGMAVPATGCGCGAPAEVDGQPITAAQLRALLEQLDALCPGGLQAPAGGSLTIALTDPGSGA</sequence>
<name>A0ABW4X7R0_9ACTN</name>
<organism evidence="1 2">
    <name type="scientific">Blastococcus deserti</name>
    <dbReference type="NCBI Taxonomy" id="2259033"/>
    <lineage>
        <taxon>Bacteria</taxon>
        <taxon>Bacillati</taxon>
        <taxon>Actinomycetota</taxon>
        <taxon>Actinomycetes</taxon>
        <taxon>Geodermatophilales</taxon>
        <taxon>Geodermatophilaceae</taxon>
        <taxon>Blastococcus</taxon>
    </lineage>
</organism>
<evidence type="ECO:0000313" key="1">
    <source>
        <dbReference type="EMBL" id="MFD2090623.1"/>
    </source>
</evidence>
<reference evidence="2" key="1">
    <citation type="journal article" date="2019" name="Int. J. Syst. Evol. Microbiol.">
        <title>The Global Catalogue of Microorganisms (GCM) 10K type strain sequencing project: providing services to taxonomists for standard genome sequencing and annotation.</title>
        <authorList>
            <consortium name="The Broad Institute Genomics Platform"/>
            <consortium name="The Broad Institute Genome Sequencing Center for Infectious Disease"/>
            <person name="Wu L."/>
            <person name="Ma J."/>
        </authorList>
    </citation>
    <scope>NUCLEOTIDE SEQUENCE [LARGE SCALE GENOMIC DNA]</scope>
    <source>
        <strain evidence="2">JCM 3338</strain>
    </source>
</reference>
<proteinExistence type="predicted"/>
<accession>A0ABW4X7R0</accession>
<comment type="caution">
    <text evidence="1">The sequence shown here is derived from an EMBL/GenBank/DDBJ whole genome shotgun (WGS) entry which is preliminary data.</text>
</comment>
<protein>
    <submittedName>
        <fullName evidence="1">Uncharacterized protein</fullName>
    </submittedName>
</protein>
<dbReference type="EMBL" id="JBHUHP010000001">
    <property type="protein sequence ID" value="MFD2090623.1"/>
    <property type="molecule type" value="Genomic_DNA"/>
</dbReference>
<dbReference type="Proteomes" id="UP001597402">
    <property type="component" value="Unassembled WGS sequence"/>
</dbReference>
<feature type="non-terminal residue" evidence="1">
    <location>
        <position position="163"/>
    </location>
</feature>